<evidence type="ECO:0000256" key="1">
    <source>
        <dbReference type="PROSITE-ProRule" id="PRU00042"/>
    </source>
</evidence>
<dbReference type="EMBL" id="QNGE01001484">
    <property type="protein sequence ID" value="KAA3677481.1"/>
    <property type="molecule type" value="Genomic_DNA"/>
</dbReference>
<comment type="caution">
    <text evidence="4">The sequence shown here is derived from an EMBL/GenBank/DDBJ whole genome shotgun (WGS) entry which is preliminary data.</text>
</comment>
<feature type="domain" description="C2H2-type" evidence="3">
    <location>
        <begin position="41"/>
        <end position="65"/>
    </location>
</feature>
<evidence type="ECO:0000313" key="4">
    <source>
        <dbReference type="EMBL" id="KAA3677481.1"/>
    </source>
</evidence>
<gene>
    <name evidence="4" type="ORF">DEA37_0010514</name>
</gene>
<name>A0A5J4NPL7_9TREM</name>
<dbReference type="AlphaFoldDB" id="A0A5J4NPL7"/>
<organism evidence="4 5">
    <name type="scientific">Paragonimus westermani</name>
    <dbReference type="NCBI Taxonomy" id="34504"/>
    <lineage>
        <taxon>Eukaryota</taxon>
        <taxon>Metazoa</taxon>
        <taxon>Spiralia</taxon>
        <taxon>Lophotrochozoa</taxon>
        <taxon>Platyhelminthes</taxon>
        <taxon>Trematoda</taxon>
        <taxon>Digenea</taxon>
        <taxon>Plagiorchiida</taxon>
        <taxon>Troglotremata</taxon>
        <taxon>Troglotrematidae</taxon>
        <taxon>Paragonimus</taxon>
    </lineage>
</organism>
<dbReference type="GO" id="GO:0008270">
    <property type="term" value="F:zinc ion binding"/>
    <property type="evidence" value="ECO:0007669"/>
    <property type="project" value="UniProtKB-KW"/>
</dbReference>
<evidence type="ECO:0000259" key="3">
    <source>
        <dbReference type="PROSITE" id="PS50157"/>
    </source>
</evidence>
<sequence length="480" mass="52920">MFYEPFYNIDGTHRCKICGNHFDRSVLLKAHLLEHGNDRPFPCFTCNIRFTTKWNLMKHQKCRSHRVVQAKAAVIGLEKSAKSIPIKKRKIDWTWPTQIMCQLSHGTSKLLSKRAFCFKSRCASLHHAKIVDTETIPLTVLSTSTSPIATQLHIKNGTGSTWDQIPTAGSTVKGMLTLELTTDQTVQIPVSVKHEDVQRCLHRLTTAVKYEASNASKSTVSDCTSNTELPTVKKLHKHSGIAEPCLSQPPEPHACTSMGVAAEFKYNKPLTCHSKLTPSPLTTSSSVINTRTHEELQAACTILSLANCGELPPPLLCPVSPPTLANCRPEPLSKTGLTSSIIDGSQVPLESGEFRRDRSPPTIDPVPLMTDQDPIPPKLIPPDSHSMVTTEVDPLHGEGSNRSRSAVRHTQHLKSNAVSRTLDSVEPGATQKHRAERMTTLTTGIVPNQPKVQPSIRPPPKKRLCEEYERSLAVLPTDIN</sequence>
<accession>A0A5J4NPL7</accession>
<dbReference type="SMART" id="SM00355">
    <property type="entry name" value="ZnF_C2H2"/>
    <property type="match status" value="2"/>
</dbReference>
<dbReference type="Gene3D" id="3.30.160.60">
    <property type="entry name" value="Classic Zinc Finger"/>
    <property type="match status" value="1"/>
</dbReference>
<keyword evidence="1" id="KW-0479">Metal-binding</keyword>
<feature type="domain" description="C2H2-type" evidence="3">
    <location>
        <begin position="13"/>
        <end position="40"/>
    </location>
</feature>
<reference evidence="4 5" key="1">
    <citation type="journal article" date="2019" name="Gigascience">
        <title>Whole-genome sequence of the oriental lung fluke Paragonimus westermani.</title>
        <authorList>
            <person name="Oey H."/>
            <person name="Zakrzewski M."/>
            <person name="Narain K."/>
            <person name="Devi K.R."/>
            <person name="Agatsuma T."/>
            <person name="Nawaratna S."/>
            <person name="Gobert G.N."/>
            <person name="Jones M.K."/>
            <person name="Ragan M.A."/>
            <person name="McManus D.P."/>
            <person name="Krause L."/>
        </authorList>
    </citation>
    <scope>NUCLEOTIDE SEQUENCE [LARGE SCALE GENOMIC DNA]</scope>
    <source>
        <strain evidence="4 5">IND2009</strain>
    </source>
</reference>
<keyword evidence="5" id="KW-1185">Reference proteome</keyword>
<feature type="compositionally biased region" description="Polar residues" evidence="2">
    <location>
        <begin position="413"/>
        <end position="422"/>
    </location>
</feature>
<dbReference type="Pfam" id="PF00096">
    <property type="entry name" value="zf-C2H2"/>
    <property type="match status" value="2"/>
</dbReference>
<feature type="region of interest" description="Disordered" evidence="2">
    <location>
        <begin position="395"/>
        <end position="437"/>
    </location>
</feature>
<keyword evidence="1" id="KW-0862">Zinc</keyword>
<proteinExistence type="predicted"/>
<dbReference type="InterPro" id="IPR036236">
    <property type="entry name" value="Znf_C2H2_sf"/>
</dbReference>
<evidence type="ECO:0000256" key="2">
    <source>
        <dbReference type="SAM" id="MobiDB-lite"/>
    </source>
</evidence>
<dbReference type="InterPro" id="IPR013087">
    <property type="entry name" value="Znf_C2H2_type"/>
</dbReference>
<dbReference type="SUPFAM" id="SSF57667">
    <property type="entry name" value="beta-beta-alpha zinc fingers"/>
    <property type="match status" value="1"/>
</dbReference>
<feature type="region of interest" description="Disordered" evidence="2">
    <location>
        <begin position="350"/>
        <end position="375"/>
    </location>
</feature>
<feature type="non-terminal residue" evidence="4">
    <location>
        <position position="480"/>
    </location>
</feature>
<evidence type="ECO:0000313" key="5">
    <source>
        <dbReference type="Proteomes" id="UP000324629"/>
    </source>
</evidence>
<dbReference type="PROSITE" id="PS50157">
    <property type="entry name" value="ZINC_FINGER_C2H2_2"/>
    <property type="match status" value="2"/>
</dbReference>
<keyword evidence="1" id="KW-0863">Zinc-finger</keyword>
<dbReference type="Proteomes" id="UP000324629">
    <property type="component" value="Unassembled WGS sequence"/>
</dbReference>
<protein>
    <recommendedName>
        <fullName evidence="3">C2H2-type domain-containing protein</fullName>
    </recommendedName>
</protein>
<dbReference type="PROSITE" id="PS00028">
    <property type="entry name" value="ZINC_FINGER_C2H2_1"/>
    <property type="match status" value="2"/>
</dbReference>